<reference evidence="1 2" key="1">
    <citation type="submission" date="2020-05" db="EMBL/GenBank/DDBJ databases">
        <authorList>
            <person name="Whitworth D."/>
        </authorList>
    </citation>
    <scope>NUCLEOTIDE SEQUENCE [LARGE SCALE GENOMIC DNA]</scope>
    <source>
        <strain evidence="1 2">AM005</strain>
    </source>
</reference>
<proteinExistence type="predicted"/>
<sequence length="182" mass="20288">MTWSQGRKRATKNGAMPRMTLLCLLVVMPLAGCHRTTFEDSVLTKPAVRYRIGKLPAYWEQVRLEDNDLAFAEEGTGRALSVNATCQGHDDPSLQVLTRHLLAGFTDRQEIAEQRIPMDGREALRSRHLAKMDGVPVQLELVVLKKDNCVFDFTYVAPPGLADGRMADFDALLAGFESERKG</sequence>
<dbReference type="Proteomes" id="UP000533080">
    <property type="component" value="Unassembled WGS sequence"/>
</dbReference>
<organism evidence="1 2">
    <name type="scientific">Myxococcus xanthus</name>
    <dbReference type="NCBI Taxonomy" id="34"/>
    <lineage>
        <taxon>Bacteria</taxon>
        <taxon>Pseudomonadati</taxon>
        <taxon>Myxococcota</taxon>
        <taxon>Myxococcia</taxon>
        <taxon>Myxococcales</taxon>
        <taxon>Cystobacterineae</taxon>
        <taxon>Myxococcaceae</taxon>
        <taxon>Myxococcus</taxon>
    </lineage>
</organism>
<gene>
    <name evidence="1" type="ORF">HNV28_06700</name>
</gene>
<name>A0A7Y4IEX1_MYXXA</name>
<evidence type="ECO:0000313" key="1">
    <source>
        <dbReference type="EMBL" id="NOJ78033.1"/>
    </source>
</evidence>
<dbReference type="EMBL" id="JABFNT010000015">
    <property type="protein sequence ID" value="NOJ78033.1"/>
    <property type="molecule type" value="Genomic_DNA"/>
</dbReference>
<dbReference type="AlphaFoldDB" id="A0A7Y4IEX1"/>
<dbReference type="Gene3D" id="3.40.1000.10">
    <property type="entry name" value="Mog1/PsbP, alpha/beta/alpha sandwich"/>
    <property type="match status" value="1"/>
</dbReference>
<comment type="caution">
    <text evidence="1">The sequence shown here is derived from an EMBL/GenBank/DDBJ whole genome shotgun (WGS) entry which is preliminary data.</text>
</comment>
<accession>A0A7Y4IEX1</accession>
<evidence type="ECO:0000313" key="2">
    <source>
        <dbReference type="Proteomes" id="UP000533080"/>
    </source>
</evidence>
<protein>
    <submittedName>
        <fullName evidence="1">Uncharacterized protein</fullName>
    </submittedName>
</protein>